<feature type="region of interest" description="Disordered" evidence="1">
    <location>
        <begin position="371"/>
        <end position="394"/>
    </location>
</feature>
<feature type="region of interest" description="Disordered" evidence="1">
    <location>
        <begin position="298"/>
        <end position="327"/>
    </location>
</feature>
<dbReference type="Proteomes" id="UP000708148">
    <property type="component" value="Unassembled WGS sequence"/>
</dbReference>
<evidence type="ECO:0000313" key="3">
    <source>
        <dbReference type="Proteomes" id="UP000708148"/>
    </source>
</evidence>
<feature type="compositionally biased region" description="Polar residues" evidence="1">
    <location>
        <begin position="383"/>
        <end position="394"/>
    </location>
</feature>
<reference evidence="2" key="1">
    <citation type="submission" date="2020-12" db="EMBL/GenBank/DDBJ databases">
        <authorList>
            <person name="Iha C."/>
        </authorList>
    </citation>
    <scope>NUCLEOTIDE SEQUENCE</scope>
</reference>
<dbReference type="OrthoDB" id="1916078at2759"/>
<comment type="caution">
    <text evidence="2">The sequence shown here is derived from an EMBL/GenBank/DDBJ whole genome shotgun (WGS) entry which is preliminary data.</text>
</comment>
<protein>
    <submittedName>
        <fullName evidence="2">Uncharacterized protein</fullName>
    </submittedName>
</protein>
<proteinExistence type="predicted"/>
<dbReference type="AlphaFoldDB" id="A0A8S1JBD8"/>
<feature type="region of interest" description="Disordered" evidence="1">
    <location>
        <begin position="236"/>
        <end position="268"/>
    </location>
</feature>
<name>A0A8S1JBD8_9CHLO</name>
<organism evidence="2 3">
    <name type="scientific">Ostreobium quekettii</name>
    <dbReference type="NCBI Taxonomy" id="121088"/>
    <lineage>
        <taxon>Eukaryota</taxon>
        <taxon>Viridiplantae</taxon>
        <taxon>Chlorophyta</taxon>
        <taxon>core chlorophytes</taxon>
        <taxon>Ulvophyceae</taxon>
        <taxon>TCBD clade</taxon>
        <taxon>Bryopsidales</taxon>
        <taxon>Ostreobineae</taxon>
        <taxon>Ostreobiaceae</taxon>
        <taxon>Ostreobium</taxon>
    </lineage>
</organism>
<accession>A0A8S1JBD8</accession>
<keyword evidence="3" id="KW-1185">Reference proteome</keyword>
<evidence type="ECO:0000256" key="1">
    <source>
        <dbReference type="SAM" id="MobiDB-lite"/>
    </source>
</evidence>
<evidence type="ECO:0000313" key="2">
    <source>
        <dbReference type="EMBL" id="CAD7702781.1"/>
    </source>
</evidence>
<sequence length="394" mass="43894">MELQGLKKRREMVLQERDNIIKNRSLLELKHMRMENSTDRRLAELEGQMRALKQESSTLKPSAQQGDTEAARKLIISHNQLKALEKSRKSLLVSKPQDSEMELSALDDRVDILSAELEYLNDAIAERLRMVSSASLAAEGIQCCVACLSSEEAHGVLEHCLMQLVQVLQEQKHKADKIARLEAAVVDKTHQVDVAESNLKVKHKELERRLREVQREHAVKVQGLLRQIKVLSREQPLPLPGRVDGSASGRGNGGEASPGMSSCTDAEQEAAFYKQQAEQLSKDNFYYKLRNKELKQKLKGMQAEGSSGDQASTQADAAAGKRPDAKVMTSDPSFDVELDHYKAHLRKVGTVVRLSKSQLLPLSNGQVDMVKASARRRHARSSTNVSNNPHLALC</sequence>
<feature type="compositionally biased region" description="Polar residues" evidence="1">
    <location>
        <begin position="304"/>
        <end position="315"/>
    </location>
</feature>
<dbReference type="EMBL" id="CAJHUC010001945">
    <property type="protein sequence ID" value="CAD7702781.1"/>
    <property type="molecule type" value="Genomic_DNA"/>
</dbReference>
<gene>
    <name evidence="2" type="ORF">OSTQU699_LOCUS8138</name>
</gene>